<name>A0A9X1UPR7_9GAMM</name>
<evidence type="ECO:0000313" key="2">
    <source>
        <dbReference type="Proteomes" id="UP001139238"/>
    </source>
</evidence>
<gene>
    <name evidence="1" type="ORF">H9W84_00885</name>
</gene>
<keyword evidence="2" id="KW-1185">Reference proteome</keyword>
<comment type="caution">
    <text evidence="1">The sequence shown here is derived from an EMBL/GenBank/DDBJ whole genome shotgun (WGS) entry which is preliminary data.</text>
</comment>
<dbReference type="RefSeq" id="WP_095356461.1">
    <property type="nucleotide sequence ID" value="NZ_JACSYB010000001.1"/>
</dbReference>
<accession>A0A9X1UPR7</accession>
<reference evidence="1" key="1">
    <citation type="submission" date="2021-08" db="EMBL/GenBank/DDBJ databases">
        <title>Complete genome sequence of Moraxella sp strain PS-22.</title>
        <authorList>
            <person name="Das S.K."/>
        </authorList>
    </citation>
    <scope>NUCLEOTIDE SEQUENCE</scope>
    <source>
        <strain evidence="1">PS-22</strain>
    </source>
</reference>
<dbReference type="Proteomes" id="UP001139238">
    <property type="component" value="Unassembled WGS sequence"/>
</dbReference>
<sequence length="59" mass="6355">MPQTKYDVPIADKAHADEIIKKTEDIKGVKFVNVNPNGTIVVTHGDDFDEAAFKAAAGI</sequence>
<protein>
    <submittedName>
        <fullName evidence="1">Uncharacterized protein</fullName>
    </submittedName>
</protein>
<dbReference type="AlphaFoldDB" id="A0A9X1UPR7"/>
<organism evidence="1 2">
    <name type="scientific">Moraxella tetraodonis</name>
    <dbReference type="NCBI Taxonomy" id="2767221"/>
    <lineage>
        <taxon>Bacteria</taxon>
        <taxon>Pseudomonadati</taxon>
        <taxon>Pseudomonadota</taxon>
        <taxon>Gammaproteobacteria</taxon>
        <taxon>Moraxellales</taxon>
        <taxon>Moraxellaceae</taxon>
        <taxon>Moraxella</taxon>
    </lineage>
</organism>
<proteinExistence type="predicted"/>
<evidence type="ECO:0000313" key="1">
    <source>
        <dbReference type="EMBL" id="MCG8146694.1"/>
    </source>
</evidence>
<dbReference type="EMBL" id="JACSYB010000001">
    <property type="protein sequence ID" value="MCG8146694.1"/>
    <property type="molecule type" value="Genomic_DNA"/>
</dbReference>